<dbReference type="AlphaFoldDB" id="A0A1I2CGT8"/>
<sequence>MEVVELDGGQAWIQQWQWPAPDHPAAYAIENGLWGAKVPIEELTEVVETVTEVPSAL</sequence>
<proteinExistence type="predicted"/>
<reference evidence="2" key="1">
    <citation type="submission" date="2016-10" db="EMBL/GenBank/DDBJ databases">
        <authorList>
            <person name="Varghese N."/>
            <person name="Submissions S."/>
        </authorList>
    </citation>
    <scope>NUCLEOTIDE SEQUENCE [LARGE SCALE GENOMIC DNA]</scope>
    <source>
        <strain evidence="2">DSM 19083</strain>
    </source>
</reference>
<evidence type="ECO:0000313" key="2">
    <source>
        <dbReference type="Proteomes" id="UP000198520"/>
    </source>
</evidence>
<evidence type="ECO:0000313" key="1">
    <source>
        <dbReference type="EMBL" id="SFE66950.1"/>
    </source>
</evidence>
<accession>A0A1I2CGT8</accession>
<dbReference type="Proteomes" id="UP000198520">
    <property type="component" value="Unassembled WGS sequence"/>
</dbReference>
<gene>
    <name evidence="1" type="ORF">SAMN04488035_0102</name>
</gene>
<name>A0A1I2CGT8_9MICO</name>
<dbReference type="EMBL" id="FONZ01000001">
    <property type="protein sequence ID" value="SFE66950.1"/>
    <property type="molecule type" value="Genomic_DNA"/>
</dbReference>
<protein>
    <submittedName>
        <fullName evidence="1">Uncharacterized protein</fullName>
    </submittedName>
</protein>
<dbReference type="RefSeq" id="WP_177191232.1">
    <property type="nucleotide sequence ID" value="NZ_BNAN01000001.1"/>
</dbReference>
<keyword evidence="2" id="KW-1185">Reference proteome</keyword>
<organism evidence="1 2">
    <name type="scientific">Flavimobilis marinus</name>
    <dbReference type="NCBI Taxonomy" id="285351"/>
    <lineage>
        <taxon>Bacteria</taxon>
        <taxon>Bacillati</taxon>
        <taxon>Actinomycetota</taxon>
        <taxon>Actinomycetes</taxon>
        <taxon>Micrococcales</taxon>
        <taxon>Jonesiaceae</taxon>
        <taxon>Flavimobilis</taxon>
    </lineage>
</organism>